<comment type="caution">
    <text evidence="1">The sequence shown here is derived from an EMBL/GenBank/DDBJ whole genome shotgun (WGS) entry which is preliminary data.</text>
</comment>
<evidence type="ECO:0000313" key="1">
    <source>
        <dbReference type="EMBL" id="GEN70171.1"/>
    </source>
</evidence>
<sequence length="58" mass="6624">MIGYESTQREADFSAHYLSRKLDIGNDVYANDSSYHFRFGNANTMYSLMDAGNFMWGG</sequence>
<protein>
    <submittedName>
        <fullName evidence="1">Uncharacterized protein</fullName>
    </submittedName>
</protein>
<accession>A0A511Y4Q4</accession>
<dbReference type="Proteomes" id="UP000321150">
    <property type="component" value="Unassembled WGS sequence"/>
</dbReference>
<name>A0A511Y4Q4_9FLAO</name>
<proteinExistence type="predicted"/>
<dbReference type="AlphaFoldDB" id="A0A511Y4Q4"/>
<gene>
    <name evidence="1" type="ORF">CLA01_02430</name>
</gene>
<reference evidence="1 2" key="1">
    <citation type="submission" date="2019-07" db="EMBL/GenBank/DDBJ databases">
        <title>Whole genome shotgun sequence of Chryseobacterium lathyri NBRC 105250.</title>
        <authorList>
            <person name="Hosoyama A."/>
            <person name="Uohara A."/>
            <person name="Ohji S."/>
            <person name="Ichikawa N."/>
        </authorList>
    </citation>
    <scope>NUCLEOTIDE SEQUENCE [LARGE SCALE GENOMIC DNA]</scope>
    <source>
        <strain evidence="1 2">NBRC 105250</strain>
    </source>
</reference>
<dbReference type="EMBL" id="BJYI01000001">
    <property type="protein sequence ID" value="GEN70171.1"/>
    <property type="molecule type" value="Genomic_DNA"/>
</dbReference>
<evidence type="ECO:0000313" key="2">
    <source>
        <dbReference type="Proteomes" id="UP000321150"/>
    </source>
</evidence>
<organism evidence="1 2">
    <name type="scientific">Chryseobacterium lathyri</name>
    <dbReference type="NCBI Taxonomy" id="395933"/>
    <lineage>
        <taxon>Bacteria</taxon>
        <taxon>Pseudomonadati</taxon>
        <taxon>Bacteroidota</taxon>
        <taxon>Flavobacteriia</taxon>
        <taxon>Flavobacteriales</taxon>
        <taxon>Weeksellaceae</taxon>
        <taxon>Chryseobacterium group</taxon>
        <taxon>Chryseobacterium</taxon>
    </lineage>
</organism>